<dbReference type="Gene3D" id="3.90.550.10">
    <property type="entry name" value="Spore Coat Polysaccharide Biosynthesis Protein SpsA, Chain A"/>
    <property type="match status" value="1"/>
</dbReference>
<protein>
    <submittedName>
        <fullName evidence="1">Uncharacterized protein</fullName>
    </submittedName>
</protein>
<keyword evidence="2" id="KW-1185">Reference proteome</keyword>
<accession>A0AA89C040</accession>
<reference evidence="1" key="1">
    <citation type="submission" date="2019-08" db="EMBL/GenBank/DDBJ databases">
        <title>The improved chromosome-level genome for the pearl oyster Pinctada fucata martensii using PacBio sequencing and Hi-C.</title>
        <authorList>
            <person name="Zheng Z."/>
        </authorList>
    </citation>
    <scope>NUCLEOTIDE SEQUENCE</scope>
    <source>
        <strain evidence="1">ZZ-2019</strain>
        <tissue evidence="1">Adductor muscle</tissue>
    </source>
</reference>
<feature type="non-terminal residue" evidence="1">
    <location>
        <position position="1"/>
    </location>
</feature>
<dbReference type="PANTHER" id="PTHR33604">
    <property type="entry name" value="OSJNBA0004B13.7 PROTEIN"/>
    <property type="match status" value="1"/>
</dbReference>
<evidence type="ECO:0000313" key="1">
    <source>
        <dbReference type="EMBL" id="KAK3094122.1"/>
    </source>
</evidence>
<dbReference type="InterPro" id="IPR029044">
    <property type="entry name" value="Nucleotide-diphossugar_trans"/>
</dbReference>
<dbReference type="SUPFAM" id="SSF53448">
    <property type="entry name" value="Nucleotide-diphospho-sugar transferases"/>
    <property type="match status" value="1"/>
</dbReference>
<comment type="caution">
    <text evidence="1">The sequence shown here is derived from an EMBL/GenBank/DDBJ whole genome shotgun (WGS) entry which is preliminary data.</text>
</comment>
<dbReference type="Proteomes" id="UP001186944">
    <property type="component" value="Unassembled WGS sequence"/>
</dbReference>
<proteinExistence type="predicted"/>
<dbReference type="AlphaFoldDB" id="A0AA89C040"/>
<evidence type="ECO:0000313" key="2">
    <source>
        <dbReference type="Proteomes" id="UP001186944"/>
    </source>
</evidence>
<dbReference type="PANTHER" id="PTHR33604:SF3">
    <property type="entry name" value="OSJNBA0004B13.7 PROTEIN"/>
    <property type="match status" value="1"/>
</dbReference>
<sequence length="301" mass="35519">PIIDDIKPPPWHKPVDLRIISLVFNRASSLKRQLDSLNTAEYFGDKVLLEVWIDRSKKNGNIDSETYLVAKNFTFKYGDVRIHNHTRHVGLYGQWFGTWNPDPDSNEIAVFLEDDVSVSPFFYRWLRNVHKKYDRRKDVAGYSLSGICPRFKNSRGNVRGPKTEICILYRASGSWGVSPNRENWFRFIEWYKNTSRDPTFEPLIEGIFPSRTYQRFMKAGTTDEMWTMWHIYYTYVNNQFTLFSNFPNEIGLTSHWQEEGLHYSKSDTLNTSAPLLTKWDKKYENLPDKLVKLDYDGKIIE</sequence>
<gene>
    <name evidence="1" type="ORF">FSP39_024369</name>
</gene>
<name>A0AA89C040_PINIB</name>
<organism evidence="1 2">
    <name type="scientific">Pinctada imbricata</name>
    <name type="common">Atlantic pearl-oyster</name>
    <name type="synonym">Pinctada martensii</name>
    <dbReference type="NCBI Taxonomy" id="66713"/>
    <lineage>
        <taxon>Eukaryota</taxon>
        <taxon>Metazoa</taxon>
        <taxon>Spiralia</taxon>
        <taxon>Lophotrochozoa</taxon>
        <taxon>Mollusca</taxon>
        <taxon>Bivalvia</taxon>
        <taxon>Autobranchia</taxon>
        <taxon>Pteriomorphia</taxon>
        <taxon>Pterioida</taxon>
        <taxon>Pterioidea</taxon>
        <taxon>Pteriidae</taxon>
        <taxon>Pinctada</taxon>
    </lineage>
</organism>
<dbReference type="EMBL" id="VSWD01000009">
    <property type="protein sequence ID" value="KAK3094122.1"/>
    <property type="molecule type" value="Genomic_DNA"/>
</dbReference>